<comment type="caution">
    <text evidence="1">The sequence shown here is derived from an EMBL/GenBank/DDBJ whole genome shotgun (WGS) entry which is preliminary data.</text>
</comment>
<organism evidence="1 2">
    <name type="scientific">Camelus dromedarius</name>
    <name type="common">Dromedary</name>
    <name type="synonym">Arabian camel</name>
    <dbReference type="NCBI Taxonomy" id="9838"/>
    <lineage>
        <taxon>Eukaryota</taxon>
        <taxon>Metazoa</taxon>
        <taxon>Chordata</taxon>
        <taxon>Craniata</taxon>
        <taxon>Vertebrata</taxon>
        <taxon>Euteleostomi</taxon>
        <taxon>Mammalia</taxon>
        <taxon>Eutheria</taxon>
        <taxon>Laurasiatheria</taxon>
        <taxon>Artiodactyla</taxon>
        <taxon>Tylopoda</taxon>
        <taxon>Camelidae</taxon>
        <taxon>Camelus</taxon>
    </lineage>
</organism>
<evidence type="ECO:0000313" key="1">
    <source>
        <dbReference type="EMBL" id="KAB1254959.1"/>
    </source>
</evidence>
<dbReference type="Proteomes" id="UP000299084">
    <property type="component" value="Unassembled WGS sequence"/>
</dbReference>
<reference evidence="1 2" key="1">
    <citation type="journal article" date="2019" name="Mol. Ecol. Resour.">
        <title>Improving Illumina assemblies with Hi-C and long reads: an example with the North African dromedary.</title>
        <authorList>
            <person name="Elbers J.P."/>
            <person name="Rogers M.F."/>
            <person name="Perelman P.L."/>
            <person name="Proskuryakova A.A."/>
            <person name="Serdyukova N.A."/>
            <person name="Johnson W.E."/>
            <person name="Horin P."/>
            <person name="Corander J."/>
            <person name="Murphy D."/>
            <person name="Burger P.A."/>
        </authorList>
    </citation>
    <scope>NUCLEOTIDE SEQUENCE [LARGE SCALE GENOMIC DNA]</scope>
    <source>
        <strain evidence="1">Drom800</strain>
        <tissue evidence="1">Blood</tissue>
    </source>
</reference>
<protein>
    <submittedName>
        <fullName evidence="1">Uncharacterized protein</fullName>
    </submittedName>
</protein>
<dbReference type="EMBL" id="JWIN03000033">
    <property type="protein sequence ID" value="KAB1254959.1"/>
    <property type="molecule type" value="Genomic_DNA"/>
</dbReference>
<sequence>MRGICTMVGKRRPIASCNQTLGLSRSLGREPRRKGAVWSRKIQLVADLCLMLAVPERRTVPEKNLQSAFLAGAAMSFSLTSQPSTLLRLE</sequence>
<evidence type="ECO:0000313" key="2">
    <source>
        <dbReference type="Proteomes" id="UP000299084"/>
    </source>
</evidence>
<gene>
    <name evidence="1" type="ORF">Cadr_000028847</name>
</gene>
<proteinExistence type="predicted"/>
<keyword evidence="2" id="KW-1185">Reference proteome</keyword>
<name>A0A5N4C7Q1_CAMDR</name>
<accession>A0A5N4C7Q1</accession>
<dbReference type="AlphaFoldDB" id="A0A5N4C7Q1"/>